<protein>
    <submittedName>
        <fullName evidence="2">Uncharacterized protein</fullName>
    </submittedName>
</protein>
<feature type="signal peptide" evidence="1">
    <location>
        <begin position="1"/>
        <end position="29"/>
    </location>
</feature>
<organism evidence="2 3">
    <name type="scientific">Mycena albidolilacea</name>
    <dbReference type="NCBI Taxonomy" id="1033008"/>
    <lineage>
        <taxon>Eukaryota</taxon>
        <taxon>Fungi</taxon>
        <taxon>Dikarya</taxon>
        <taxon>Basidiomycota</taxon>
        <taxon>Agaricomycotina</taxon>
        <taxon>Agaricomycetes</taxon>
        <taxon>Agaricomycetidae</taxon>
        <taxon>Agaricales</taxon>
        <taxon>Marasmiineae</taxon>
        <taxon>Mycenaceae</taxon>
        <taxon>Mycena</taxon>
    </lineage>
</organism>
<keyword evidence="3" id="KW-1185">Reference proteome</keyword>
<comment type="caution">
    <text evidence="2">The sequence shown here is derived from an EMBL/GenBank/DDBJ whole genome shotgun (WGS) entry which is preliminary data.</text>
</comment>
<evidence type="ECO:0000313" key="3">
    <source>
        <dbReference type="Proteomes" id="UP001218218"/>
    </source>
</evidence>
<sequence length="196" mass="22244">MAFFHGSLTTWIRFSAKFALGALIDECSATEKQLDFMDTLLNKEDHAYIMCKAWEIYSSGLEALRHQEIVDFRIQTAEMNKAKSLAAAWKALQTRRELRKIVVVTRTTDPSPLTIPHLHLQLNALHLCGVPNILPNSRYTWKPTKLEALKTTLKVYLPNLAKSPLLVDPEADFATATVEMVVVDDWTAADDREMEE</sequence>
<evidence type="ECO:0000313" key="2">
    <source>
        <dbReference type="EMBL" id="KAJ7357880.1"/>
    </source>
</evidence>
<feature type="chain" id="PRO_5042290885" evidence="1">
    <location>
        <begin position="30"/>
        <end position="196"/>
    </location>
</feature>
<accession>A0AAD7EY69</accession>
<evidence type="ECO:0000256" key="1">
    <source>
        <dbReference type="SAM" id="SignalP"/>
    </source>
</evidence>
<gene>
    <name evidence="2" type="ORF">DFH08DRAFT_801762</name>
</gene>
<dbReference type="Proteomes" id="UP001218218">
    <property type="component" value="Unassembled WGS sequence"/>
</dbReference>
<reference evidence="2" key="1">
    <citation type="submission" date="2023-03" db="EMBL/GenBank/DDBJ databases">
        <title>Massive genome expansion in bonnet fungi (Mycena s.s.) driven by repeated elements and novel gene families across ecological guilds.</title>
        <authorList>
            <consortium name="Lawrence Berkeley National Laboratory"/>
            <person name="Harder C.B."/>
            <person name="Miyauchi S."/>
            <person name="Viragh M."/>
            <person name="Kuo A."/>
            <person name="Thoen E."/>
            <person name="Andreopoulos B."/>
            <person name="Lu D."/>
            <person name="Skrede I."/>
            <person name="Drula E."/>
            <person name="Henrissat B."/>
            <person name="Morin E."/>
            <person name="Kohler A."/>
            <person name="Barry K."/>
            <person name="LaButti K."/>
            <person name="Morin E."/>
            <person name="Salamov A."/>
            <person name="Lipzen A."/>
            <person name="Mereny Z."/>
            <person name="Hegedus B."/>
            <person name="Baldrian P."/>
            <person name="Stursova M."/>
            <person name="Weitz H."/>
            <person name="Taylor A."/>
            <person name="Grigoriev I.V."/>
            <person name="Nagy L.G."/>
            <person name="Martin F."/>
            <person name="Kauserud H."/>
        </authorList>
    </citation>
    <scope>NUCLEOTIDE SEQUENCE</scope>
    <source>
        <strain evidence="2">CBHHK002</strain>
    </source>
</reference>
<dbReference type="AlphaFoldDB" id="A0AAD7EY69"/>
<dbReference type="EMBL" id="JARIHO010000007">
    <property type="protein sequence ID" value="KAJ7357880.1"/>
    <property type="molecule type" value="Genomic_DNA"/>
</dbReference>
<name>A0AAD7EY69_9AGAR</name>
<proteinExistence type="predicted"/>
<keyword evidence="1" id="KW-0732">Signal</keyword>